<dbReference type="InterPro" id="IPR058652">
    <property type="entry name" value="VapC50_C"/>
</dbReference>
<organism evidence="3 4">
    <name type="scientific">Dulcicalothrix desertica PCC 7102</name>
    <dbReference type="NCBI Taxonomy" id="232991"/>
    <lineage>
        <taxon>Bacteria</taxon>
        <taxon>Bacillati</taxon>
        <taxon>Cyanobacteriota</taxon>
        <taxon>Cyanophyceae</taxon>
        <taxon>Nostocales</taxon>
        <taxon>Calotrichaceae</taxon>
        <taxon>Dulcicalothrix</taxon>
    </lineage>
</organism>
<keyword evidence="4" id="KW-1185">Reference proteome</keyword>
<evidence type="ECO:0000259" key="1">
    <source>
        <dbReference type="Pfam" id="PF13470"/>
    </source>
</evidence>
<dbReference type="InterPro" id="IPR002716">
    <property type="entry name" value="PIN_dom"/>
</dbReference>
<dbReference type="EMBL" id="RSCL01000057">
    <property type="protein sequence ID" value="RUS93599.1"/>
    <property type="molecule type" value="Genomic_DNA"/>
</dbReference>
<evidence type="ECO:0000313" key="4">
    <source>
        <dbReference type="Proteomes" id="UP000271624"/>
    </source>
</evidence>
<dbReference type="AlphaFoldDB" id="A0A3S1BRE6"/>
<gene>
    <name evidence="3" type="ORF">DSM106972_095890</name>
</gene>
<evidence type="ECO:0000259" key="2">
    <source>
        <dbReference type="Pfam" id="PF26343"/>
    </source>
</evidence>
<feature type="domain" description="VapC50 C-terminal" evidence="2">
    <location>
        <begin position="108"/>
        <end position="160"/>
    </location>
</feature>
<reference evidence="3" key="1">
    <citation type="submission" date="2018-12" db="EMBL/GenBank/DDBJ databases">
        <authorList>
            <person name="Will S."/>
            <person name="Neumann-Schaal M."/>
            <person name="Henke P."/>
        </authorList>
    </citation>
    <scope>NUCLEOTIDE SEQUENCE</scope>
    <source>
        <strain evidence="3">PCC 7102</strain>
    </source>
</reference>
<dbReference type="Proteomes" id="UP000271624">
    <property type="component" value="Unassembled WGS sequence"/>
</dbReference>
<proteinExistence type="predicted"/>
<reference evidence="3" key="2">
    <citation type="journal article" date="2019" name="Genome Biol. Evol.">
        <title>Day and night: Metabolic profiles and evolutionary relationships of six axenic non-marine cyanobacteria.</title>
        <authorList>
            <person name="Will S.E."/>
            <person name="Henke P."/>
            <person name="Boedeker C."/>
            <person name="Huang S."/>
            <person name="Brinkmann H."/>
            <person name="Rohde M."/>
            <person name="Jarek M."/>
            <person name="Friedl T."/>
            <person name="Seufert S."/>
            <person name="Schumacher M."/>
            <person name="Overmann J."/>
            <person name="Neumann-Schaal M."/>
            <person name="Petersen J."/>
        </authorList>
    </citation>
    <scope>NUCLEOTIDE SEQUENCE [LARGE SCALE GENOMIC DNA]</scope>
    <source>
        <strain evidence="3">PCC 7102</strain>
    </source>
</reference>
<name>A0A3S1BRE6_9CYAN</name>
<dbReference type="Pfam" id="PF26343">
    <property type="entry name" value="VapC50_C"/>
    <property type="match status" value="1"/>
</dbReference>
<protein>
    <submittedName>
        <fullName evidence="3">Uncharacterized protein</fullName>
    </submittedName>
</protein>
<accession>A0A3S1BRE6</accession>
<dbReference type="Pfam" id="PF13470">
    <property type="entry name" value="PIN_3"/>
    <property type="match status" value="1"/>
</dbReference>
<sequence>MWLALRDLFKAKWTEEIHSEWIRNVLKNRPDLTLEQLTRTKNLMNANVRDCLVTGYESLITTINLPDPDDRHVLAAAIHSQANIIVTFNLSDFPAKALQPYGVEAVHPDEFIQDLIDLNSEAVCTAAQKQRQTLKNPPKTQAEYLDTLLNTGLKQTVATLKLVCVEFNKLEP</sequence>
<dbReference type="OrthoDB" id="211933at2"/>
<comment type="caution">
    <text evidence="3">The sequence shown here is derived from an EMBL/GenBank/DDBJ whole genome shotgun (WGS) entry which is preliminary data.</text>
</comment>
<evidence type="ECO:0000313" key="3">
    <source>
        <dbReference type="EMBL" id="RUS93599.1"/>
    </source>
</evidence>
<feature type="domain" description="PIN" evidence="1">
    <location>
        <begin position="47"/>
        <end position="90"/>
    </location>
</feature>